<feature type="region of interest" description="Disordered" evidence="1">
    <location>
        <begin position="23"/>
        <end position="99"/>
    </location>
</feature>
<dbReference type="Proteomes" id="UP000735302">
    <property type="component" value="Unassembled WGS sequence"/>
</dbReference>
<sequence>MCSNSSKLVRRRDQSLVTYWQPWGRTGPCVKSRRQADDSQGRSHSQAGKLRYTPPGVGGRDRKRNKNERISADFMASISNKTMNSSERGGRKIRGKREE</sequence>
<evidence type="ECO:0000313" key="2">
    <source>
        <dbReference type="EMBL" id="GFO23468.1"/>
    </source>
</evidence>
<evidence type="ECO:0000256" key="1">
    <source>
        <dbReference type="SAM" id="MobiDB-lite"/>
    </source>
</evidence>
<dbReference type="EMBL" id="BLXT01005511">
    <property type="protein sequence ID" value="GFO23468.1"/>
    <property type="molecule type" value="Genomic_DNA"/>
</dbReference>
<name>A0AAV4BV56_9GAST</name>
<dbReference type="AlphaFoldDB" id="A0AAV4BV56"/>
<keyword evidence="3" id="KW-1185">Reference proteome</keyword>
<organism evidence="2 3">
    <name type="scientific">Plakobranchus ocellatus</name>
    <dbReference type="NCBI Taxonomy" id="259542"/>
    <lineage>
        <taxon>Eukaryota</taxon>
        <taxon>Metazoa</taxon>
        <taxon>Spiralia</taxon>
        <taxon>Lophotrochozoa</taxon>
        <taxon>Mollusca</taxon>
        <taxon>Gastropoda</taxon>
        <taxon>Heterobranchia</taxon>
        <taxon>Euthyneura</taxon>
        <taxon>Panpulmonata</taxon>
        <taxon>Sacoglossa</taxon>
        <taxon>Placobranchoidea</taxon>
        <taxon>Plakobranchidae</taxon>
        <taxon>Plakobranchus</taxon>
    </lineage>
</organism>
<feature type="compositionally biased region" description="Polar residues" evidence="1">
    <location>
        <begin position="77"/>
        <end position="86"/>
    </location>
</feature>
<evidence type="ECO:0000313" key="3">
    <source>
        <dbReference type="Proteomes" id="UP000735302"/>
    </source>
</evidence>
<reference evidence="2 3" key="1">
    <citation type="journal article" date="2021" name="Elife">
        <title>Chloroplast acquisition without the gene transfer in kleptoplastic sea slugs, Plakobranchus ocellatus.</title>
        <authorList>
            <person name="Maeda T."/>
            <person name="Takahashi S."/>
            <person name="Yoshida T."/>
            <person name="Shimamura S."/>
            <person name="Takaki Y."/>
            <person name="Nagai Y."/>
            <person name="Toyoda A."/>
            <person name="Suzuki Y."/>
            <person name="Arimoto A."/>
            <person name="Ishii H."/>
            <person name="Satoh N."/>
            <person name="Nishiyama T."/>
            <person name="Hasebe M."/>
            <person name="Maruyama T."/>
            <person name="Minagawa J."/>
            <person name="Obokata J."/>
            <person name="Shigenobu S."/>
        </authorList>
    </citation>
    <scope>NUCLEOTIDE SEQUENCE [LARGE SCALE GENOMIC DNA]</scope>
</reference>
<protein>
    <submittedName>
        <fullName evidence="2">Uncharacterized protein</fullName>
    </submittedName>
</protein>
<comment type="caution">
    <text evidence="2">The sequence shown here is derived from an EMBL/GenBank/DDBJ whole genome shotgun (WGS) entry which is preliminary data.</text>
</comment>
<accession>A0AAV4BV56</accession>
<proteinExistence type="predicted"/>
<gene>
    <name evidence="2" type="ORF">PoB_004997300</name>
</gene>